<dbReference type="Proteomes" id="UP000637074">
    <property type="component" value="Unassembled WGS sequence"/>
</dbReference>
<dbReference type="InterPro" id="IPR002933">
    <property type="entry name" value="Peptidase_M20"/>
</dbReference>
<feature type="domain" description="Peptidase M20 dimerisation" evidence="3">
    <location>
        <begin position="215"/>
        <end position="316"/>
    </location>
</feature>
<dbReference type="PIRSF" id="PIRSF001235">
    <property type="entry name" value="Amidase_carbamoylase"/>
    <property type="match status" value="1"/>
</dbReference>
<dbReference type="EMBL" id="BNDS01000012">
    <property type="protein sequence ID" value="GHH99467.1"/>
    <property type="molecule type" value="Genomic_DNA"/>
</dbReference>
<dbReference type="InterPro" id="IPR011650">
    <property type="entry name" value="Peptidase_M20_dimer"/>
</dbReference>
<dbReference type="GO" id="GO:0016787">
    <property type="term" value="F:hydrolase activity"/>
    <property type="evidence" value="ECO:0007669"/>
    <property type="project" value="UniProtKB-KW"/>
</dbReference>
<dbReference type="RefSeq" id="WP_191274174.1">
    <property type="nucleotide sequence ID" value="NZ_BNDS01000012.1"/>
</dbReference>
<sequence length="414" mass="45758">MEQVTKQSTINIERLKSRMLKMAQIGGTDRGGVSRLALSDQEKEARALFIQWLNELNMEVRVDDFGNIYGRLEGKDPNASPVMTGSHLDTVPKGGKFDGTLGVLAALEAIETMKESGIEPACPVEIVSFTNEEGARFAPQMLGSGAITGKFSKEYVYQRTDQKGLTFQSELERIGYLGEERNRPGKIASFIELHIEQGPILDSEKIAIGVVEGIAGFSWMEIKLAGQSDHSGSTPMNMRRDSLVAASSIIHEIYNWAMSKKDGTVATVGTIRTVPGIINAIPGETMFSLDIRNSDPVQLKECVKEVTRLINHIAREKQIECTVDEIASNQPIHFSPFLIETLENVCKESQLPYKKMISGAGHDSMYLNQVTDTVMIFVPSTDGKSHCEEEHTSWEDIEKGISVLYKTLCKLVNP</sequence>
<dbReference type="Gene3D" id="3.40.630.10">
    <property type="entry name" value="Zn peptidases"/>
    <property type="match status" value="1"/>
</dbReference>
<dbReference type="InterPro" id="IPR010158">
    <property type="entry name" value="Amidase_Cbmase"/>
</dbReference>
<dbReference type="NCBIfam" id="TIGR01879">
    <property type="entry name" value="hydantase"/>
    <property type="match status" value="1"/>
</dbReference>
<accession>A0ABQ3N426</accession>
<dbReference type="NCBIfam" id="NF006771">
    <property type="entry name" value="PRK09290.1-5"/>
    <property type="match status" value="1"/>
</dbReference>
<dbReference type="PANTHER" id="PTHR32494:SF5">
    <property type="entry name" value="ALLANTOATE AMIDOHYDROLASE"/>
    <property type="match status" value="1"/>
</dbReference>
<evidence type="ECO:0000313" key="4">
    <source>
        <dbReference type="EMBL" id="GHH99467.1"/>
    </source>
</evidence>
<reference evidence="4 5" key="1">
    <citation type="journal article" date="2022" name="Int. J. Syst. Evol. Microbiol.">
        <title>Neobacillus kokaensis sp. nov., isolated from soil.</title>
        <authorList>
            <person name="Yuki K."/>
            <person name="Matsubara H."/>
            <person name="Yamaguchi S."/>
        </authorList>
    </citation>
    <scope>NUCLEOTIDE SEQUENCE [LARGE SCALE GENOMIC DNA]</scope>
    <source>
        <strain evidence="4 5">LOB 377</strain>
    </source>
</reference>
<dbReference type="NCBIfam" id="NF006769">
    <property type="entry name" value="PRK09290.1-3"/>
    <property type="match status" value="1"/>
</dbReference>
<proteinExistence type="inferred from homology"/>
<organism evidence="4 5">
    <name type="scientific">Neobacillus kokaensis</name>
    <dbReference type="NCBI Taxonomy" id="2759023"/>
    <lineage>
        <taxon>Bacteria</taxon>
        <taxon>Bacillati</taxon>
        <taxon>Bacillota</taxon>
        <taxon>Bacilli</taxon>
        <taxon>Bacillales</taxon>
        <taxon>Bacillaceae</taxon>
        <taxon>Neobacillus</taxon>
    </lineage>
</organism>
<protein>
    <submittedName>
        <fullName evidence="4">Zn-dependent hydrolase</fullName>
    </submittedName>
</protein>
<evidence type="ECO:0000259" key="3">
    <source>
        <dbReference type="Pfam" id="PF07687"/>
    </source>
</evidence>
<evidence type="ECO:0000313" key="5">
    <source>
        <dbReference type="Proteomes" id="UP000637074"/>
    </source>
</evidence>
<dbReference type="SUPFAM" id="SSF55031">
    <property type="entry name" value="Bacterial exopeptidase dimerisation domain"/>
    <property type="match status" value="1"/>
</dbReference>
<dbReference type="SUPFAM" id="SSF53187">
    <property type="entry name" value="Zn-dependent exopeptidases"/>
    <property type="match status" value="1"/>
</dbReference>
<comment type="caution">
    <text evidence="4">The sequence shown here is derived from an EMBL/GenBank/DDBJ whole genome shotgun (WGS) entry which is preliminary data.</text>
</comment>
<dbReference type="Pfam" id="PF07687">
    <property type="entry name" value="M20_dimer"/>
    <property type="match status" value="1"/>
</dbReference>
<gene>
    <name evidence="4" type="ORF">AM1BK_30100</name>
</gene>
<dbReference type="CDD" id="cd03884">
    <property type="entry name" value="M20_bAS"/>
    <property type="match status" value="1"/>
</dbReference>
<dbReference type="PANTHER" id="PTHR32494">
    <property type="entry name" value="ALLANTOATE DEIMINASE-RELATED"/>
    <property type="match status" value="1"/>
</dbReference>
<evidence type="ECO:0000256" key="2">
    <source>
        <dbReference type="ARBA" id="ARBA00022801"/>
    </source>
</evidence>
<keyword evidence="5" id="KW-1185">Reference proteome</keyword>
<name>A0ABQ3N426_9BACI</name>
<dbReference type="Gene3D" id="3.30.70.360">
    <property type="match status" value="1"/>
</dbReference>
<keyword evidence="2 4" id="KW-0378">Hydrolase</keyword>
<evidence type="ECO:0000256" key="1">
    <source>
        <dbReference type="ARBA" id="ARBA00006153"/>
    </source>
</evidence>
<dbReference type="InterPro" id="IPR036264">
    <property type="entry name" value="Bact_exopeptidase_dim_dom"/>
</dbReference>
<dbReference type="Pfam" id="PF01546">
    <property type="entry name" value="Peptidase_M20"/>
    <property type="match status" value="1"/>
</dbReference>
<comment type="similarity">
    <text evidence="1">Belongs to the peptidase M20 family.</text>
</comment>